<keyword evidence="3" id="KW-1185">Reference proteome</keyword>
<proteinExistence type="predicted"/>
<evidence type="ECO:0000313" key="3">
    <source>
        <dbReference type="Proteomes" id="UP000620124"/>
    </source>
</evidence>
<accession>A0A8H7CTB7</accession>
<feature type="compositionally biased region" description="Acidic residues" evidence="1">
    <location>
        <begin position="33"/>
        <end position="55"/>
    </location>
</feature>
<name>A0A8H7CTB7_9AGAR</name>
<feature type="region of interest" description="Disordered" evidence="1">
    <location>
        <begin position="1"/>
        <end position="77"/>
    </location>
</feature>
<organism evidence="2 3">
    <name type="scientific">Mycena venus</name>
    <dbReference type="NCBI Taxonomy" id="2733690"/>
    <lineage>
        <taxon>Eukaryota</taxon>
        <taxon>Fungi</taxon>
        <taxon>Dikarya</taxon>
        <taxon>Basidiomycota</taxon>
        <taxon>Agaricomycotina</taxon>
        <taxon>Agaricomycetes</taxon>
        <taxon>Agaricomycetidae</taxon>
        <taxon>Agaricales</taxon>
        <taxon>Marasmiineae</taxon>
        <taxon>Mycenaceae</taxon>
        <taxon>Mycena</taxon>
    </lineage>
</organism>
<feature type="compositionally biased region" description="Basic and acidic residues" evidence="1">
    <location>
        <begin position="56"/>
        <end position="68"/>
    </location>
</feature>
<reference evidence="2" key="1">
    <citation type="submission" date="2020-05" db="EMBL/GenBank/DDBJ databases">
        <title>Mycena genomes resolve the evolution of fungal bioluminescence.</title>
        <authorList>
            <person name="Tsai I.J."/>
        </authorList>
    </citation>
    <scope>NUCLEOTIDE SEQUENCE</scope>
    <source>
        <strain evidence="2">CCC161011</strain>
    </source>
</reference>
<sequence>MASPRADDDEPVADPVAEEAEAAEHNHDKAGADEGEESDEYDEEYEGEEDEDEEDEGRRSTVRFDRTLAGKPQRAGR</sequence>
<feature type="compositionally biased region" description="Basic and acidic residues" evidence="1">
    <location>
        <begin position="22"/>
        <end position="32"/>
    </location>
</feature>
<comment type="caution">
    <text evidence="2">The sequence shown here is derived from an EMBL/GenBank/DDBJ whole genome shotgun (WGS) entry which is preliminary data.</text>
</comment>
<dbReference type="AlphaFoldDB" id="A0A8H7CTB7"/>
<evidence type="ECO:0000313" key="2">
    <source>
        <dbReference type="EMBL" id="KAF7347306.1"/>
    </source>
</evidence>
<protein>
    <submittedName>
        <fullName evidence="2">Uncharacterized protein</fullName>
    </submittedName>
</protein>
<dbReference type="Proteomes" id="UP000620124">
    <property type="component" value="Unassembled WGS sequence"/>
</dbReference>
<gene>
    <name evidence="2" type="ORF">MVEN_01486000</name>
</gene>
<evidence type="ECO:0000256" key="1">
    <source>
        <dbReference type="SAM" id="MobiDB-lite"/>
    </source>
</evidence>
<dbReference type="EMBL" id="JACAZI010000012">
    <property type="protein sequence ID" value="KAF7347306.1"/>
    <property type="molecule type" value="Genomic_DNA"/>
</dbReference>
<feature type="compositionally biased region" description="Acidic residues" evidence="1">
    <location>
        <begin position="7"/>
        <end position="21"/>
    </location>
</feature>